<gene>
    <name evidence="1" type="ORF">PFISCL1PPCAC_17502</name>
</gene>
<accession>A0AAV5W739</accession>
<evidence type="ECO:0000313" key="2">
    <source>
        <dbReference type="Proteomes" id="UP001432322"/>
    </source>
</evidence>
<proteinExistence type="predicted"/>
<organism evidence="1 2">
    <name type="scientific">Pristionchus fissidentatus</name>
    <dbReference type="NCBI Taxonomy" id="1538716"/>
    <lineage>
        <taxon>Eukaryota</taxon>
        <taxon>Metazoa</taxon>
        <taxon>Ecdysozoa</taxon>
        <taxon>Nematoda</taxon>
        <taxon>Chromadorea</taxon>
        <taxon>Rhabditida</taxon>
        <taxon>Rhabditina</taxon>
        <taxon>Diplogasteromorpha</taxon>
        <taxon>Diplogasteroidea</taxon>
        <taxon>Neodiplogasteridae</taxon>
        <taxon>Pristionchus</taxon>
    </lineage>
</organism>
<reference evidence="1" key="1">
    <citation type="submission" date="2023-10" db="EMBL/GenBank/DDBJ databases">
        <title>Genome assembly of Pristionchus species.</title>
        <authorList>
            <person name="Yoshida K."/>
            <person name="Sommer R.J."/>
        </authorList>
    </citation>
    <scope>NUCLEOTIDE SEQUENCE</scope>
    <source>
        <strain evidence="1">RS5133</strain>
    </source>
</reference>
<feature type="non-terminal residue" evidence="1">
    <location>
        <position position="130"/>
    </location>
</feature>
<dbReference type="EMBL" id="BTSY01000004">
    <property type="protein sequence ID" value="GMT26205.1"/>
    <property type="molecule type" value="Genomic_DNA"/>
</dbReference>
<protein>
    <recommendedName>
        <fullName evidence="3">G protein-coupled receptor</fullName>
    </recommendedName>
</protein>
<sequence>MNLQYKLRRYTRLIEIMQTQHFGGREYYRTSTSQEFPCSRCEIARHADDLLAIVILIGDEHLRECVGGAGDEFVRVHLWIGALVIIPVKQPRAAFLAKRLQLGTTSSGRRGRGHSGRIASCRSLSMNRGH</sequence>
<evidence type="ECO:0008006" key="3">
    <source>
        <dbReference type="Google" id="ProtNLM"/>
    </source>
</evidence>
<keyword evidence="2" id="KW-1185">Reference proteome</keyword>
<evidence type="ECO:0000313" key="1">
    <source>
        <dbReference type="EMBL" id="GMT26205.1"/>
    </source>
</evidence>
<dbReference type="AlphaFoldDB" id="A0AAV5W739"/>
<dbReference type="Proteomes" id="UP001432322">
    <property type="component" value="Unassembled WGS sequence"/>
</dbReference>
<name>A0AAV5W739_9BILA</name>
<comment type="caution">
    <text evidence="1">The sequence shown here is derived from an EMBL/GenBank/DDBJ whole genome shotgun (WGS) entry which is preliminary data.</text>
</comment>